<dbReference type="SUPFAM" id="SSF47954">
    <property type="entry name" value="Cyclin-like"/>
    <property type="match status" value="2"/>
</dbReference>
<name>A0A672FD67_SALFA</name>
<feature type="domain" description="Cyclin-like" evidence="7">
    <location>
        <begin position="108"/>
        <end position="192"/>
    </location>
</feature>
<comment type="subunit">
    <text evidence="5">Interacts with the CDK1 protein kinase to form a serine/threonine kinase holoenzyme complex also known as maturation promoting factor (MPF). The cyclin subunit imparts substrate specificity to the complex.</text>
</comment>
<accession>A0A672FD67</accession>
<evidence type="ECO:0000256" key="2">
    <source>
        <dbReference type="ARBA" id="ARBA00022618"/>
    </source>
</evidence>
<dbReference type="Proteomes" id="UP000472267">
    <property type="component" value="Chromosome 23"/>
</dbReference>
<evidence type="ECO:0000259" key="7">
    <source>
        <dbReference type="SMART" id="SM00385"/>
    </source>
</evidence>
<dbReference type="PIRSF" id="PIRSF001771">
    <property type="entry name" value="Cyclin_A_B_D_E"/>
    <property type="match status" value="1"/>
</dbReference>
<dbReference type="InParanoid" id="A0A672FD67"/>
<dbReference type="InterPro" id="IPR036915">
    <property type="entry name" value="Cyclin-like_sf"/>
</dbReference>
<comment type="similarity">
    <text evidence="6">Belongs to the cyclin family.</text>
</comment>
<evidence type="ECO:0000256" key="5">
    <source>
        <dbReference type="ARBA" id="ARBA00025821"/>
    </source>
</evidence>
<comment type="function">
    <text evidence="1">Essential for the control of the cell cycle at the G2/M (mitosis) transition.</text>
</comment>
<evidence type="ECO:0000256" key="1">
    <source>
        <dbReference type="ARBA" id="ARBA00003222"/>
    </source>
</evidence>
<dbReference type="Gene3D" id="1.10.472.10">
    <property type="entry name" value="Cyclin-like"/>
    <property type="match status" value="2"/>
</dbReference>
<evidence type="ECO:0000256" key="6">
    <source>
        <dbReference type="RuleBase" id="RU000383"/>
    </source>
</evidence>
<reference evidence="8" key="1">
    <citation type="submission" date="2019-06" db="EMBL/GenBank/DDBJ databases">
        <authorList>
            <consortium name="Wellcome Sanger Institute Data Sharing"/>
        </authorList>
    </citation>
    <scope>NUCLEOTIDE SEQUENCE [LARGE SCALE GENOMIC DNA]</scope>
</reference>
<sequence length="244" mass="27041">FTEDKRAALVDWIIEIHYALDFEEETLYLTIDILKRSLSLIKVTRNNLQLLAVVCLFVAAKKEESHIPTVSSLCALLNNAYTKKQLLRMEQNILLGLKFRLSLCSPPEFLCVLGTVARCSPRELIMAKYLSELLLLDAQCDHCLSLDVAAAALRLAHIVLQEPSTAEKEAAWSLASIFQFGRDTVIKDIMLVLANAAAKAHLRGTSASFIKYSSPIMMSVSRHQRLSQAPSLLLSCGTSSPSFC</sequence>
<evidence type="ECO:0000256" key="3">
    <source>
        <dbReference type="ARBA" id="ARBA00023127"/>
    </source>
</evidence>
<feature type="domain" description="Cyclin-like" evidence="7">
    <location>
        <begin position="11"/>
        <end position="95"/>
    </location>
</feature>
<keyword evidence="9" id="KW-1185">Reference proteome</keyword>
<dbReference type="InterPro" id="IPR013763">
    <property type="entry name" value="Cyclin-like_dom"/>
</dbReference>
<evidence type="ECO:0000313" key="8">
    <source>
        <dbReference type="Ensembl" id="ENSSFAP00005002235.1"/>
    </source>
</evidence>
<dbReference type="Pfam" id="PF02984">
    <property type="entry name" value="Cyclin_C"/>
    <property type="match status" value="1"/>
</dbReference>
<keyword evidence="3 6" id="KW-0195">Cyclin</keyword>
<dbReference type="InterPro" id="IPR046965">
    <property type="entry name" value="Cyclin_A/B-like"/>
</dbReference>
<keyword evidence="4" id="KW-0131">Cell cycle</keyword>
<proteinExistence type="inferred from homology"/>
<dbReference type="Pfam" id="PF00134">
    <property type="entry name" value="Cyclin_N"/>
    <property type="match status" value="1"/>
</dbReference>
<dbReference type="OMA" id="KEESHIP"/>
<reference evidence="8" key="3">
    <citation type="submission" date="2025-09" db="UniProtKB">
        <authorList>
            <consortium name="Ensembl"/>
        </authorList>
    </citation>
    <scope>IDENTIFICATION</scope>
</reference>
<evidence type="ECO:0000256" key="4">
    <source>
        <dbReference type="ARBA" id="ARBA00023306"/>
    </source>
</evidence>
<dbReference type="GO" id="GO:0016538">
    <property type="term" value="F:cyclin-dependent protein serine/threonine kinase regulator activity"/>
    <property type="evidence" value="ECO:0007669"/>
    <property type="project" value="InterPro"/>
</dbReference>
<dbReference type="GO" id="GO:0044772">
    <property type="term" value="P:mitotic cell cycle phase transition"/>
    <property type="evidence" value="ECO:0007669"/>
    <property type="project" value="InterPro"/>
</dbReference>
<organism evidence="8 9">
    <name type="scientific">Salarias fasciatus</name>
    <name type="common">Jewelled blenny</name>
    <name type="synonym">Blennius fasciatus</name>
    <dbReference type="NCBI Taxonomy" id="181472"/>
    <lineage>
        <taxon>Eukaryota</taxon>
        <taxon>Metazoa</taxon>
        <taxon>Chordata</taxon>
        <taxon>Craniata</taxon>
        <taxon>Vertebrata</taxon>
        <taxon>Euteleostomi</taxon>
        <taxon>Actinopterygii</taxon>
        <taxon>Neopterygii</taxon>
        <taxon>Teleostei</taxon>
        <taxon>Neoteleostei</taxon>
        <taxon>Acanthomorphata</taxon>
        <taxon>Ovalentaria</taxon>
        <taxon>Blenniimorphae</taxon>
        <taxon>Blenniiformes</taxon>
        <taxon>Blennioidei</taxon>
        <taxon>Blenniidae</taxon>
        <taxon>Salariinae</taxon>
        <taxon>Salarias</taxon>
    </lineage>
</organism>
<dbReference type="InterPro" id="IPR004367">
    <property type="entry name" value="Cyclin_C-dom"/>
</dbReference>
<dbReference type="InterPro" id="IPR039361">
    <property type="entry name" value="Cyclin"/>
</dbReference>
<keyword evidence="2" id="KW-0132">Cell division</keyword>
<dbReference type="AlphaFoldDB" id="A0A672FD67"/>
<reference evidence="8" key="2">
    <citation type="submission" date="2025-08" db="UniProtKB">
        <authorList>
            <consortium name="Ensembl"/>
        </authorList>
    </citation>
    <scope>IDENTIFICATION</scope>
</reference>
<dbReference type="PANTHER" id="PTHR10177">
    <property type="entry name" value="CYCLINS"/>
    <property type="match status" value="1"/>
</dbReference>
<dbReference type="GO" id="GO:0051301">
    <property type="term" value="P:cell division"/>
    <property type="evidence" value="ECO:0007669"/>
    <property type="project" value="UniProtKB-KW"/>
</dbReference>
<dbReference type="Ensembl" id="ENSSFAT00005002397.1">
    <property type="protein sequence ID" value="ENSSFAP00005002235.1"/>
    <property type="gene ID" value="ENSSFAG00005001566.1"/>
</dbReference>
<dbReference type="FunFam" id="1.10.472.10:FF:000057">
    <property type="entry name" value="Cyclin N-terminal domain containing 2"/>
    <property type="match status" value="1"/>
</dbReference>
<protein>
    <submittedName>
        <fullName evidence="8">Cyclin N-terminal domain containing 2</fullName>
    </submittedName>
</protein>
<evidence type="ECO:0000313" key="9">
    <source>
        <dbReference type="Proteomes" id="UP000472267"/>
    </source>
</evidence>
<dbReference type="SMART" id="SM00385">
    <property type="entry name" value="CYCLIN"/>
    <property type="match status" value="2"/>
</dbReference>
<dbReference type="InterPro" id="IPR006671">
    <property type="entry name" value="Cyclin_N"/>
</dbReference>